<sequence length="85" mass="9047">MPTYEYACSHCGTHFERQQGMKDAPIKVCPECGAEVQRLVSGGSGFIMKSSGVSMRDSAKNCSFEETGKTCCGANRKCGQAPCGD</sequence>
<protein>
    <recommendedName>
        <fullName evidence="1">Putative regulatory protein FmdB zinc ribbon domain-containing protein</fullName>
    </recommendedName>
</protein>
<feature type="domain" description="Putative regulatory protein FmdB zinc ribbon" evidence="1">
    <location>
        <begin position="1"/>
        <end position="41"/>
    </location>
</feature>
<dbReference type="AlphaFoldDB" id="A0A0W8FTX0"/>
<dbReference type="EMBL" id="LNQE01000850">
    <property type="protein sequence ID" value="KUG24367.1"/>
    <property type="molecule type" value="Genomic_DNA"/>
</dbReference>
<gene>
    <name evidence="2" type="ORF">ASZ90_005832</name>
</gene>
<dbReference type="InterPro" id="IPR013429">
    <property type="entry name" value="Regulatory_FmdB_Zinc_ribbon"/>
</dbReference>
<dbReference type="PANTHER" id="PTHR34404:SF2">
    <property type="entry name" value="CONSERVED SERINE RICH PROTEIN"/>
    <property type="match status" value="1"/>
</dbReference>
<dbReference type="NCBIfam" id="TIGR02605">
    <property type="entry name" value="CxxC_CxxC_SSSS"/>
    <property type="match status" value="1"/>
</dbReference>
<comment type="caution">
    <text evidence="2">The sequence shown here is derived from an EMBL/GenBank/DDBJ whole genome shotgun (WGS) entry which is preliminary data.</text>
</comment>
<evidence type="ECO:0000259" key="1">
    <source>
        <dbReference type="SMART" id="SM00834"/>
    </source>
</evidence>
<evidence type="ECO:0000313" key="2">
    <source>
        <dbReference type="EMBL" id="KUG24367.1"/>
    </source>
</evidence>
<dbReference type="Pfam" id="PF09723">
    <property type="entry name" value="Zn_ribbon_8"/>
    <property type="match status" value="1"/>
</dbReference>
<proteinExistence type="predicted"/>
<name>A0A0W8FTX0_9ZZZZ</name>
<dbReference type="SUPFAM" id="SSF57802">
    <property type="entry name" value="Rubredoxin-like"/>
    <property type="match status" value="1"/>
</dbReference>
<reference evidence="2" key="1">
    <citation type="journal article" date="2015" name="Proc. Natl. Acad. Sci. U.S.A.">
        <title>Networks of energetic and metabolic interactions define dynamics in microbial communities.</title>
        <authorList>
            <person name="Embree M."/>
            <person name="Liu J.K."/>
            <person name="Al-Bassam M.M."/>
            <person name="Zengler K."/>
        </authorList>
    </citation>
    <scope>NUCLEOTIDE SEQUENCE</scope>
</reference>
<accession>A0A0W8FTX0</accession>
<dbReference type="SMART" id="SM00834">
    <property type="entry name" value="CxxC_CXXC_SSSS"/>
    <property type="match status" value="1"/>
</dbReference>
<dbReference type="PANTHER" id="PTHR34404">
    <property type="entry name" value="REGULATORY PROTEIN, FMDB FAMILY"/>
    <property type="match status" value="1"/>
</dbReference>
<organism evidence="2">
    <name type="scientific">hydrocarbon metagenome</name>
    <dbReference type="NCBI Taxonomy" id="938273"/>
    <lineage>
        <taxon>unclassified sequences</taxon>
        <taxon>metagenomes</taxon>
        <taxon>ecological metagenomes</taxon>
    </lineage>
</organism>